<dbReference type="PROSITE" id="PS50013">
    <property type="entry name" value="CHROMO_2"/>
    <property type="match status" value="1"/>
</dbReference>
<feature type="domain" description="Chromo" evidence="1">
    <location>
        <begin position="385"/>
        <end position="437"/>
    </location>
</feature>
<dbReference type="Pfam" id="PF00385">
    <property type="entry name" value="Chromo"/>
    <property type="match status" value="1"/>
</dbReference>
<dbReference type="InterPro" id="IPR041588">
    <property type="entry name" value="Integrase_H2C2"/>
</dbReference>
<dbReference type="SUPFAM" id="SSF53098">
    <property type="entry name" value="Ribonuclease H-like"/>
    <property type="match status" value="1"/>
</dbReference>
<dbReference type="PROSITE" id="PS50994">
    <property type="entry name" value="INTEGRASE"/>
    <property type="match status" value="1"/>
</dbReference>
<dbReference type="InterPro" id="IPR012337">
    <property type="entry name" value="RNaseH-like_sf"/>
</dbReference>
<dbReference type="InterPro" id="IPR016197">
    <property type="entry name" value="Chromo-like_dom_sf"/>
</dbReference>
<evidence type="ECO:0000313" key="4">
    <source>
        <dbReference type="Proteomes" id="UP001164929"/>
    </source>
</evidence>
<dbReference type="EMBL" id="JAQIZT010000017">
    <property type="protein sequence ID" value="KAJ6959759.1"/>
    <property type="molecule type" value="Genomic_DNA"/>
</dbReference>
<dbReference type="Gene3D" id="3.30.420.10">
    <property type="entry name" value="Ribonuclease H-like superfamily/Ribonuclease H"/>
    <property type="match status" value="1"/>
</dbReference>
<evidence type="ECO:0000313" key="3">
    <source>
        <dbReference type="EMBL" id="KAJ6959759.1"/>
    </source>
</evidence>
<dbReference type="GO" id="GO:0003676">
    <property type="term" value="F:nucleic acid binding"/>
    <property type="evidence" value="ECO:0007669"/>
    <property type="project" value="InterPro"/>
</dbReference>
<keyword evidence="4" id="KW-1185">Reference proteome</keyword>
<organism evidence="3 4">
    <name type="scientific">Populus alba x Populus x berolinensis</name>
    <dbReference type="NCBI Taxonomy" id="444605"/>
    <lineage>
        <taxon>Eukaryota</taxon>
        <taxon>Viridiplantae</taxon>
        <taxon>Streptophyta</taxon>
        <taxon>Embryophyta</taxon>
        <taxon>Tracheophyta</taxon>
        <taxon>Spermatophyta</taxon>
        <taxon>Magnoliopsida</taxon>
        <taxon>eudicotyledons</taxon>
        <taxon>Gunneridae</taxon>
        <taxon>Pentapetalae</taxon>
        <taxon>rosids</taxon>
        <taxon>fabids</taxon>
        <taxon>Malpighiales</taxon>
        <taxon>Salicaceae</taxon>
        <taxon>Saliceae</taxon>
        <taxon>Populus</taxon>
    </lineage>
</organism>
<dbReference type="InterPro" id="IPR056924">
    <property type="entry name" value="SH3_Tf2-1"/>
</dbReference>
<dbReference type="GO" id="GO:0015074">
    <property type="term" value="P:DNA integration"/>
    <property type="evidence" value="ECO:0007669"/>
    <property type="project" value="InterPro"/>
</dbReference>
<proteinExistence type="predicted"/>
<dbReference type="Gene3D" id="2.40.50.40">
    <property type="match status" value="1"/>
</dbReference>
<protein>
    <submittedName>
        <fullName evidence="3">DNA/RNA polymerases superfamily protein</fullName>
    </submittedName>
</protein>
<dbReference type="AlphaFoldDB" id="A0AAD6LG20"/>
<dbReference type="InterPro" id="IPR001584">
    <property type="entry name" value="Integrase_cat-core"/>
</dbReference>
<dbReference type="Pfam" id="PF24626">
    <property type="entry name" value="SH3_Tf2-1"/>
    <property type="match status" value="1"/>
</dbReference>
<dbReference type="PANTHER" id="PTHR45835:SF99">
    <property type="entry name" value="CHROMO DOMAIN-CONTAINING PROTEIN-RELATED"/>
    <property type="match status" value="1"/>
</dbReference>
<evidence type="ECO:0000259" key="1">
    <source>
        <dbReference type="PROSITE" id="PS50013"/>
    </source>
</evidence>
<dbReference type="SUPFAM" id="SSF54160">
    <property type="entry name" value="Chromo domain-like"/>
    <property type="match status" value="1"/>
</dbReference>
<comment type="caution">
    <text evidence="3">The sequence shown here is derived from an EMBL/GenBank/DDBJ whole genome shotgun (WGS) entry which is preliminary data.</text>
</comment>
<dbReference type="PANTHER" id="PTHR45835">
    <property type="entry name" value="YALI0A06105P"/>
    <property type="match status" value="1"/>
</dbReference>
<dbReference type="Gene3D" id="1.10.340.70">
    <property type="match status" value="1"/>
</dbReference>
<sequence length="458" mass="53434">MDRLCVPDVDDLRRELMIEAHQTVYTMHPGSTKMYKDLKVCYWWNRMKADVADFVSRCLTCQRVKGEHQKPPGLLQPLLIPEWKWERITMDFVTGLPRSQEGYDSIWVIVDRLTKSAHFLPVKITYGYAKLAELFISEIVRLQGVPISIVSDRGPQFTSRFWVKFQEAMGTKVQLSTAFHPQTDGQSERTIQTLEDMLRACVMDFGVGWSKFLPLVEFAYNNSYQASIEMAPYEALYGRKCRSPVCWFEVGEKRLIGPELIQITSEKIEVIRKKLQTTQSRQKSYADKRRRDLEFSVGDCVFLKVSPTKGVFRFGKKDKLSPRFIGPYEILERVGVVAYRLALPPNLSAIHPVFYVSMLRKYMSDPSHVLEVHPIDLRDDMVYEVQPEAIVDRQVRKLRSKDIASVKVKWKGHSREEATWELEDKMREEYPHLFDNLGKYSIFSIKFRGRNFYKVGRL</sequence>
<dbReference type="InterPro" id="IPR000953">
    <property type="entry name" value="Chromo/chromo_shadow_dom"/>
</dbReference>
<dbReference type="InterPro" id="IPR036397">
    <property type="entry name" value="RNaseH_sf"/>
</dbReference>
<evidence type="ECO:0000259" key="2">
    <source>
        <dbReference type="PROSITE" id="PS50994"/>
    </source>
</evidence>
<dbReference type="Proteomes" id="UP001164929">
    <property type="component" value="Chromosome 17"/>
</dbReference>
<reference evidence="3" key="1">
    <citation type="journal article" date="2023" name="Mol. Ecol. Resour.">
        <title>Chromosome-level genome assembly of a triploid poplar Populus alba 'Berolinensis'.</title>
        <authorList>
            <person name="Chen S."/>
            <person name="Yu Y."/>
            <person name="Wang X."/>
            <person name="Wang S."/>
            <person name="Zhang T."/>
            <person name="Zhou Y."/>
            <person name="He R."/>
            <person name="Meng N."/>
            <person name="Wang Y."/>
            <person name="Liu W."/>
            <person name="Liu Z."/>
            <person name="Liu J."/>
            <person name="Guo Q."/>
            <person name="Huang H."/>
            <person name="Sederoff R.R."/>
            <person name="Wang G."/>
            <person name="Qu G."/>
            <person name="Chen S."/>
        </authorList>
    </citation>
    <scope>NUCLEOTIDE SEQUENCE</scope>
    <source>
        <strain evidence="3">SC-2020</strain>
    </source>
</reference>
<dbReference type="Pfam" id="PF17921">
    <property type="entry name" value="Integrase_H2C2"/>
    <property type="match status" value="1"/>
</dbReference>
<gene>
    <name evidence="3" type="ORF">NC653_037959</name>
</gene>
<name>A0AAD6LG20_9ROSI</name>
<dbReference type="InterPro" id="IPR023780">
    <property type="entry name" value="Chromo_domain"/>
</dbReference>
<feature type="domain" description="Integrase catalytic" evidence="2">
    <location>
        <begin position="77"/>
        <end position="240"/>
    </location>
</feature>
<accession>A0AAD6LG20</accession>